<dbReference type="Pfam" id="PF01903">
    <property type="entry name" value="CbiX"/>
    <property type="match status" value="2"/>
</dbReference>
<dbReference type="EMBL" id="OBDY01000030">
    <property type="protein sequence ID" value="SNY66315.1"/>
    <property type="molecule type" value="Genomic_DNA"/>
</dbReference>
<protein>
    <submittedName>
        <fullName evidence="3">Sirohydrochlorin ferrochelatase</fullName>
    </submittedName>
</protein>
<keyword evidence="4" id="KW-1185">Reference proteome</keyword>
<reference evidence="4" key="1">
    <citation type="submission" date="2017-09" db="EMBL/GenBank/DDBJ databases">
        <authorList>
            <person name="Varghese N."/>
            <person name="Submissions S."/>
        </authorList>
    </citation>
    <scope>NUCLEOTIDE SEQUENCE [LARGE SCALE GENOMIC DNA]</scope>
    <source>
        <strain evidence="4">CGMCC 4.6857</strain>
    </source>
</reference>
<dbReference type="CDD" id="cd03416">
    <property type="entry name" value="CbiX_SirB_N"/>
    <property type="match status" value="1"/>
</dbReference>
<dbReference type="AlphaFoldDB" id="A0A285K176"/>
<dbReference type="PANTHER" id="PTHR33542">
    <property type="entry name" value="SIROHYDROCHLORIN FERROCHELATASE, CHLOROPLASTIC"/>
    <property type="match status" value="1"/>
</dbReference>
<evidence type="ECO:0000313" key="3">
    <source>
        <dbReference type="EMBL" id="SNY66315.1"/>
    </source>
</evidence>
<proteinExistence type="predicted"/>
<dbReference type="OrthoDB" id="7345302at2"/>
<dbReference type="Proteomes" id="UP000219612">
    <property type="component" value="Unassembled WGS sequence"/>
</dbReference>
<dbReference type="GO" id="GO:0046872">
    <property type="term" value="F:metal ion binding"/>
    <property type="evidence" value="ECO:0007669"/>
    <property type="project" value="UniProtKB-KW"/>
</dbReference>
<name>A0A285K176_9ACTN</name>
<dbReference type="Gene3D" id="3.40.50.1400">
    <property type="match status" value="2"/>
</dbReference>
<dbReference type="SUPFAM" id="SSF53800">
    <property type="entry name" value="Chelatase"/>
    <property type="match status" value="1"/>
</dbReference>
<evidence type="ECO:0000256" key="2">
    <source>
        <dbReference type="ARBA" id="ARBA00023239"/>
    </source>
</evidence>
<gene>
    <name evidence="3" type="ORF">SAMN05421748_1306</name>
</gene>
<dbReference type="InterPro" id="IPR050963">
    <property type="entry name" value="Sirohydro_Cobaltochel/CbiX"/>
</dbReference>
<accession>A0A285K176</accession>
<sequence>MPTLIAVAHGTRSPHGQAQIRDLVARVAARRPGLDVRLTYVDVQEPKVADVVPLVGDAVVVPLLLSAGYHVRVDIAEAVAARPIPVTRTLGPDDALLDSMIRRLPRGADAVVLAAAGSSDPAWRADIDDLAAKLGAHVGYVAGHDPKVADVVAGLRKSGAKKIAIASYLLADGLFYRKLHQAGADWVTPPLCLDPITTDLVLSRYESALLTTAESRL</sequence>
<dbReference type="InterPro" id="IPR002762">
    <property type="entry name" value="CbiX-like"/>
</dbReference>
<dbReference type="RefSeq" id="WP_097327522.1">
    <property type="nucleotide sequence ID" value="NZ_OBDY01000030.1"/>
</dbReference>
<organism evidence="3 4">
    <name type="scientific">Paractinoplanes atraurantiacus</name>
    <dbReference type="NCBI Taxonomy" id="1036182"/>
    <lineage>
        <taxon>Bacteria</taxon>
        <taxon>Bacillati</taxon>
        <taxon>Actinomycetota</taxon>
        <taxon>Actinomycetes</taxon>
        <taxon>Micromonosporales</taxon>
        <taxon>Micromonosporaceae</taxon>
        <taxon>Paractinoplanes</taxon>
    </lineage>
</organism>
<dbReference type="PANTHER" id="PTHR33542:SF5">
    <property type="entry name" value="FERROCHELATASE CHE1"/>
    <property type="match status" value="1"/>
</dbReference>
<keyword evidence="1" id="KW-0479">Metal-binding</keyword>
<keyword evidence="2" id="KW-0456">Lyase</keyword>
<dbReference type="GO" id="GO:0016829">
    <property type="term" value="F:lyase activity"/>
    <property type="evidence" value="ECO:0007669"/>
    <property type="project" value="UniProtKB-KW"/>
</dbReference>
<evidence type="ECO:0000313" key="4">
    <source>
        <dbReference type="Proteomes" id="UP000219612"/>
    </source>
</evidence>
<evidence type="ECO:0000256" key="1">
    <source>
        <dbReference type="ARBA" id="ARBA00022723"/>
    </source>
</evidence>